<sequence length="102" mass="10726">MTAATKSRKLFGVSRVKPAAMASDGSLGVSVSTSPKHANRDAETMRSSSPKGQCLCSPTMHQGSFRCRLHRSTSSAWMKRSKSMPANNPVASLSPKGSLGSS</sequence>
<dbReference type="EnsemblPlants" id="MELO3C004555.2.1">
    <property type="protein sequence ID" value="MELO3C004555.2.1"/>
    <property type="gene ID" value="MELO3C004555.2"/>
</dbReference>
<proteinExistence type="predicted"/>
<dbReference type="PANTHER" id="PTHR33132:SF132">
    <property type="entry name" value="SERINE-RICH PROTEIN"/>
    <property type="match status" value="1"/>
</dbReference>
<dbReference type="Gramene" id="MELO3C004555.2.1">
    <property type="protein sequence ID" value="MELO3C004555.2.1"/>
    <property type="gene ID" value="MELO3C004555.2"/>
</dbReference>
<dbReference type="AlphaFoldDB" id="A0A9I9CJK2"/>
<evidence type="ECO:0000256" key="1">
    <source>
        <dbReference type="SAM" id="MobiDB-lite"/>
    </source>
</evidence>
<evidence type="ECO:0008006" key="3">
    <source>
        <dbReference type="Google" id="ProtNLM"/>
    </source>
</evidence>
<dbReference type="PANTHER" id="PTHR33132">
    <property type="entry name" value="OSJNBB0118P14.9 PROTEIN"/>
    <property type="match status" value="1"/>
</dbReference>
<organism evidence="2">
    <name type="scientific">Cucumis melo</name>
    <name type="common">Muskmelon</name>
    <dbReference type="NCBI Taxonomy" id="3656"/>
    <lineage>
        <taxon>Eukaryota</taxon>
        <taxon>Viridiplantae</taxon>
        <taxon>Streptophyta</taxon>
        <taxon>Embryophyta</taxon>
        <taxon>Tracheophyta</taxon>
        <taxon>Spermatophyta</taxon>
        <taxon>Magnoliopsida</taxon>
        <taxon>eudicotyledons</taxon>
        <taxon>Gunneridae</taxon>
        <taxon>Pentapetalae</taxon>
        <taxon>rosids</taxon>
        <taxon>fabids</taxon>
        <taxon>Cucurbitales</taxon>
        <taxon>Cucurbitaceae</taxon>
        <taxon>Benincaseae</taxon>
        <taxon>Cucumis</taxon>
    </lineage>
</organism>
<evidence type="ECO:0000313" key="2">
    <source>
        <dbReference type="EnsemblPlants" id="MELO3C004555.2.1"/>
    </source>
</evidence>
<feature type="region of interest" description="Disordered" evidence="1">
    <location>
        <begin position="76"/>
        <end position="102"/>
    </location>
</feature>
<feature type="region of interest" description="Disordered" evidence="1">
    <location>
        <begin position="22"/>
        <end position="55"/>
    </location>
</feature>
<protein>
    <recommendedName>
        <fullName evidence="3">Serine-rich protein-like protein</fullName>
    </recommendedName>
</protein>
<reference evidence="2" key="1">
    <citation type="submission" date="2023-03" db="UniProtKB">
        <authorList>
            <consortium name="EnsemblPlants"/>
        </authorList>
    </citation>
    <scope>IDENTIFICATION</scope>
</reference>
<accession>A0A9I9CJK2</accession>
<name>A0A9I9CJK2_CUCME</name>